<dbReference type="EMBL" id="AMZH03013050">
    <property type="protein sequence ID" value="RRT49905.1"/>
    <property type="molecule type" value="Genomic_DNA"/>
</dbReference>
<proteinExistence type="predicted"/>
<accession>A0A426YDT9</accession>
<dbReference type="Proteomes" id="UP000287651">
    <property type="component" value="Unassembled WGS sequence"/>
</dbReference>
<gene>
    <name evidence="2" type="ORF">B296_00034603</name>
</gene>
<feature type="transmembrane region" description="Helical" evidence="1">
    <location>
        <begin position="34"/>
        <end position="53"/>
    </location>
</feature>
<evidence type="ECO:0000256" key="1">
    <source>
        <dbReference type="SAM" id="Phobius"/>
    </source>
</evidence>
<comment type="caution">
    <text evidence="2">The sequence shown here is derived from an EMBL/GenBank/DDBJ whole genome shotgun (WGS) entry which is preliminary data.</text>
</comment>
<keyword evidence="1" id="KW-0472">Membrane</keyword>
<name>A0A426YDT9_ENSVE</name>
<evidence type="ECO:0000313" key="3">
    <source>
        <dbReference type="Proteomes" id="UP000287651"/>
    </source>
</evidence>
<evidence type="ECO:0000313" key="2">
    <source>
        <dbReference type="EMBL" id="RRT49905.1"/>
    </source>
</evidence>
<organism evidence="2 3">
    <name type="scientific">Ensete ventricosum</name>
    <name type="common">Abyssinian banana</name>
    <name type="synonym">Musa ensete</name>
    <dbReference type="NCBI Taxonomy" id="4639"/>
    <lineage>
        <taxon>Eukaryota</taxon>
        <taxon>Viridiplantae</taxon>
        <taxon>Streptophyta</taxon>
        <taxon>Embryophyta</taxon>
        <taxon>Tracheophyta</taxon>
        <taxon>Spermatophyta</taxon>
        <taxon>Magnoliopsida</taxon>
        <taxon>Liliopsida</taxon>
        <taxon>Zingiberales</taxon>
        <taxon>Musaceae</taxon>
        <taxon>Ensete</taxon>
    </lineage>
</organism>
<keyword evidence="1" id="KW-0812">Transmembrane</keyword>
<keyword evidence="1" id="KW-1133">Transmembrane helix</keyword>
<protein>
    <submittedName>
        <fullName evidence="2">Uncharacterized protein</fullName>
    </submittedName>
</protein>
<sequence length="173" mass="19361">MHVIHCGDSITLISNVICYKSLPPLSLPPLHCPLSSIALTLFRVFALCLPASISISKRRKRNDTGERQMSINKPQDNLNLLPVFNLRFLCFPLLDLRSYASECSLLCSIGRRGTGTASFLFFGKGKPLSHSHAFLPISTSSAKFRSLITKSCRIFYTQSKKDQVLARWGMGRR</sequence>
<dbReference type="AlphaFoldDB" id="A0A426YDT9"/>
<reference evidence="2 3" key="1">
    <citation type="journal article" date="2014" name="Agronomy (Basel)">
        <title>A Draft Genome Sequence for Ensete ventricosum, the Drought-Tolerant Tree Against Hunger.</title>
        <authorList>
            <person name="Harrison J."/>
            <person name="Moore K.A."/>
            <person name="Paszkiewicz K."/>
            <person name="Jones T."/>
            <person name="Grant M."/>
            <person name="Ambacheew D."/>
            <person name="Muzemil S."/>
            <person name="Studholme D.J."/>
        </authorList>
    </citation>
    <scope>NUCLEOTIDE SEQUENCE [LARGE SCALE GENOMIC DNA]</scope>
</reference>